<dbReference type="EMBL" id="CP109491">
    <property type="protein sequence ID" value="WUX36351.1"/>
    <property type="molecule type" value="Genomic_DNA"/>
</dbReference>
<protein>
    <submittedName>
        <fullName evidence="1">Uncharacterized protein</fullName>
    </submittedName>
</protein>
<reference evidence="1" key="1">
    <citation type="submission" date="2022-10" db="EMBL/GenBank/DDBJ databases">
        <title>The complete genomes of actinobacterial strains from the NBC collection.</title>
        <authorList>
            <person name="Joergensen T.S."/>
            <person name="Alvarez Arevalo M."/>
            <person name="Sterndorff E.B."/>
            <person name="Faurdal D."/>
            <person name="Vuksanovic O."/>
            <person name="Mourched A.-S."/>
            <person name="Charusanti P."/>
            <person name="Shaw S."/>
            <person name="Blin K."/>
            <person name="Weber T."/>
        </authorList>
    </citation>
    <scope>NUCLEOTIDE SEQUENCE</scope>
    <source>
        <strain evidence="1">NBC_01436</strain>
    </source>
</reference>
<name>A0ABZ1ZC59_STRAQ</name>
<keyword evidence="2" id="KW-1185">Reference proteome</keyword>
<proteinExistence type="predicted"/>
<sequence length="258" mass="28183">MSTTTAPRTQQISDAARLVRYACQPRRKPLGDADYHELVERYRSSPAFREVVDAIAEGMTLNVITAHSEEGLRVSAVTGGLFAFKLADLPAKMRDPKDRLVYGLIHVAIAAHAYPTAADLEEETIKRVSVKEIDAFVRHLIHRLREEAEDDAGLLPAAAAAQAAWNAYDALSPHRLTKTGQLAASSSLGRIKAVLDWLVGQGYAQQARALGPLEYRLLNSFRLQVAGAAALPAFQKITDVRRQQIADTDPHPAAAEEN</sequence>
<accession>A0ABZ1ZC59</accession>
<dbReference type="RefSeq" id="WP_098021610.1">
    <property type="nucleotide sequence ID" value="NZ_CP108640.1"/>
</dbReference>
<gene>
    <name evidence="1" type="ORF">OG367_08935</name>
</gene>
<organism evidence="1 2">
    <name type="scientific">Streptomyces anulatus</name>
    <name type="common">Streptomyces chrysomallus</name>
    <dbReference type="NCBI Taxonomy" id="1892"/>
    <lineage>
        <taxon>Bacteria</taxon>
        <taxon>Bacillati</taxon>
        <taxon>Actinomycetota</taxon>
        <taxon>Actinomycetes</taxon>
        <taxon>Kitasatosporales</taxon>
        <taxon>Streptomycetaceae</taxon>
        <taxon>Streptomyces</taxon>
    </lineage>
</organism>
<evidence type="ECO:0000313" key="2">
    <source>
        <dbReference type="Proteomes" id="UP001431926"/>
    </source>
</evidence>
<evidence type="ECO:0000313" key="1">
    <source>
        <dbReference type="EMBL" id="WUX36351.1"/>
    </source>
</evidence>
<dbReference type="Proteomes" id="UP001431926">
    <property type="component" value="Chromosome"/>
</dbReference>